<evidence type="ECO:0000259" key="20">
    <source>
        <dbReference type="PROSITE" id="PS50041"/>
    </source>
</evidence>
<dbReference type="PRINTS" id="PR01265">
    <property type="entry name" value="LINKMODULE"/>
</dbReference>
<evidence type="ECO:0000256" key="4">
    <source>
        <dbReference type="ARBA" id="ARBA00022530"/>
    </source>
</evidence>
<evidence type="ECO:0000256" key="1">
    <source>
        <dbReference type="ARBA" id="ARBA00004498"/>
    </source>
</evidence>
<feature type="region of interest" description="Disordered" evidence="17">
    <location>
        <begin position="913"/>
        <end position="943"/>
    </location>
</feature>
<feature type="domain" description="EGF-like" evidence="19">
    <location>
        <begin position="1030"/>
        <end position="1065"/>
    </location>
</feature>
<feature type="disulfide bond" evidence="16">
    <location>
        <begin position="287"/>
        <end position="308"/>
    </location>
</feature>
<protein>
    <recommendedName>
        <fullName evidence="12">Aggrecan core protein</fullName>
    </recommendedName>
    <alternativeName>
        <fullName evidence="13">Cartilage-specific proteoglycan core protein</fullName>
    </alternativeName>
</protein>
<feature type="domain" description="Link" evidence="23">
    <location>
        <begin position="243"/>
        <end position="340"/>
    </location>
</feature>
<dbReference type="InterPro" id="IPR016186">
    <property type="entry name" value="C-type_lectin-like/link_sf"/>
</dbReference>
<dbReference type="Pfam" id="PF00059">
    <property type="entry name" value="Lectin_C"/>
    <property type="match status" value="1"/>
</dbReference>
<feature type="chain" id="PRO_5035439021" description="Aggrecan core protein" evidence="18">
    <location>
        <begin position="21"/>
        <end position="1281"/>
    </location>
</feature>
<accession>A0A8K9WQS0</accession>
<feature type="disulfide bond" evidence="14">
    <location>
        <begin position="1055"/>
        <end position="1064"/>
    </location>
</feature>
<reference evidence="24" key="3">
    <citation type="submission" date="2025-09" db="UniProtKB">
        <authorList>
            <consortium name="Ensembl"/>
        </authorList>
    </citation>
    <scope>IDENTIFICATION</scope>
</reference>
<evidence type="ECO:0000256" key="13">
    <source>
        <dbReference type="ARBA" id="ARBA00042947"/>
    </source>
</evidence>
<dbReference type="Ensembl" id="ENSOMYT00000135511.1">
    <property type="protein sequence ID" value="ENSOMYP00000117654.1"/>
    <property type="gene ID" value="ENSOMYG00000047979.1"/>
</dbReference>
<feature type="compositionally biased region" description="Gly residues" evidence="17">
    <location>
        <begin position="830"/>
        <end position="842"/>
    </location>
</feature>
<proteinExistence type="inferred from homology"/>
<dbReference type="FunFam" id="3.10.100.10:FF:000011">
    <property type="entry name" value="Aggrecan core protein"/>
    <property type="match status" value="1"/>
</dbReference>
<sequence length="1281" mass="135987">MTRWIVLLCVCLSVTSDTLSVSVPLELPQRPLLGSTLVLPCYFQDHTVHDPGAPTIAPLSHRIKWSRITKERVSVILVAMDGEVKVEEDYLDRVHMVGYPQTPTDASIKITELRSNDTGTYRCEVQHGIEDNHDTVDVLVQGIVFHYRAITTRYTLTFEKAKAACIQNSAVIATPEQLQAAYDDGFHQCDAGWLSDQTVRYPIHDPRENCYGDKDEFPGVRTYGVRDVNETYDVYCFAEKMTGSVFYSGSVAKFTYSEAEEQCSKQGALLATTGQLYLAWQAGLDVCNAGWLGDRSVRYPINVRRPQCGGGLLGVRTVYLHVNQTGYPLPESRYDAYCYTGSVTELPLPQPPSVTELPLPQPPSVTELPQPPSVTELPLPQPPSVTELPLPQPPSVTELVVDVVGRVTARPDVGSEIDQPHYISIITSPSVGVVFHYRAGSSRYAFTYVEAQLACQSVGASIATPEQLQAAYEAGLNQCDAGWLLDQTVRYPIVSPLEKCSGDLETLPGVRTYGLRPADERYDVYCYVDRLRGDVFHAGSSDGFTYDGALSHCQELNATLASTGQLYAAWRQGLDNCRAGWLIDRSVRYPITNPRAACGAGKAGVYTVYTHNNQTGYPDLYSRYDAYCFKEGITVTFSSGSGSVLSGLGSGGPQEAGEGITVTFSSGSGSVLSGLGSGGPQEAGEGITVTFSSGSGSVLSGLGSGGPQEAGEGITGILTFPTEMGLGMFSGSGFLSGSGSGSGVSSEESGSSSDSSSSSGESGELSGMSSGSSSSSSEEYSGFPSGFFPSGGSGGHSGEESGSGDTQVLLIDGKLVEVSTSHTHKEKELGGGGLEFSGSGSGSSGSGFFPSVTFLGSGFTDLTGSASGEQEASGSRHYGSGSGDISGSASGSSGSGFFPGVTFLGSGFTDLTGSASGEQEASGSLHYGSRSGDNSGSDSGSSVSGSFPGVTFLGSGFTDLTGSASGEQEASGSLHYSSGSGDISGSASGSSGSGFFPGVTFLGSGFTDLTGSASGEQEASGSLHYGSRSIPNPCDPNPCGAGSCSVEDSVGLCKCPPGKVGEGCQYDEQDCEEGWTKFQGNCYLHFPERETWLDAEQRCRDLSAHLVSIITPEEQHFVNSNGQDYQWIGLNDKTVENDFRWIDGTPLQFENWRPNQPDNYFNSGEDCVVMIWHENGQWNDVPCNYHLPFTCKTGPVYCGAPPEVENATMFGSRREQYTVGSIIRYQCNPGLLQRHLPVVRCMADGQWEKPQVECLGVPSPSNRIQRRSIRRRGESTSSKRH</sequence>
<evidence type="ECO:0000256" key="5">
    <source>
        <dbReference type="ARBA" id="ARBA00022723"/>
    </source>
</evidence>
<evidence type="ECO:0000313" key="25">
    <source>
        <dbReference type="Proteomes" id="UP000694395"/>
    </source>
</evidence>
<dbReference type="InterPro" id="IPR000436">
    <property type="entry name" value="Sushi_SCR_CCP_dom"/>
</dbReference>
<keyword evidence="11" id="KW-0393">Immunoglobulin domain</keyword>
<dbReference type="PROSITE" id="PS00290">
    <property type="entry name" value="IG_MHC"/>
    <property type="match status" value="1"/>
</dbReference>
<dbReference type="InterPro" id="IPR007110">
    <property type="entry name" value="Ig-like_dom"/>
</dbReference>
<dbReference type="PANTHER" id="PTHR22804">
    <property type="entry name" value="AGGRECAN/VERSICAN PROTEOGLYCAN"/>
    <property type="match status" value="1"/>
</dbReference>
<dbReference type="GO" id="GO:0001501">
    <property type="term" value="P:skeletal system development"/>
    <property type="evidence" value="ECO:0007669"/>
    <property type="project" value="TreeGrafter"/>
</dbReference>
<feature type="disulfide bond" evidence="16">
    <location>
        <begin position="189"/>
        <end position="210"/>
    </location>
</feature>
<keyword evidence="15" id="KW-0768">Sushi</keyword>
<dbReference type="SUPFAM" id="SSF48726">
    <property type="entry name" value="Immunoglobulin"/>
    <property type="match status" value="1"/>
</dbReference>
<feature type="disulfide bond" evidence="16">
    <location>
        <begin position="479"/>
        <end position="500"/>
    </location>
</feature>
<dbReference type="Gene3D" id="2.60.40.10">
    <property type="entry name" value="Immunoglobulins"/>
    <property type="match status" value="1"/>
</dbReference>
<dbReference type="InterPro" id="IPR036179">
    <property type="entry name" value="Ig-like_dom_sf"/>
</dbReference>
<dbReference type="InterPro" id="IPR003599">
    <property type="entry name" value="Ig_sub"/>
</dbReference>
<dbReference type="GO" id="GO:0007155">
    <property type="term" value="P:cell adhesion"/>
    <property type="evidence" value="ECO:0007669"/>
    <property type="project" value="InterPro"/>
</dbReference>
<keyword evidence="9 14" id="KW-1015">Disulfide bond</keyword>
<dbReference type="PANTHER" id="PTHR22804:SF54">
    <property type="match status" value="1"/>
</dbReference>
<dbReference type="GO" id="GO:0005540">
    <property type="term" value="F:hyaluronic acid binding"/>
    <property type="evidence" value="ECO:0007669"/>
    <property type="project" value="InterPro"/>
</dbReference>
<dbReference type="SUPFAM" id="SSF57535">
    <property type="entry name" value="Complement control module/SCR domain"/>
    <property type="match status" value="1"/>
</dbReference>
<evidence type="ECO:0000256" key="3">
    <source>
        <dbReference type="ARBA" id="ARBA00022525"/>
    </source>
</evidence>
<dbReference type="PROSITE" id="PS00022">
    <property type="entry name" value="EGF_1"/>
    <property type="match status" value="1"/>
</dbReference>
<dbReference type="FunFam" id="3.10.100.10:FF:000003">
    <property type="entry name" value="Versican core protein"/>
    <property type="match status" value="1"/>
</dbReference>
<evidence type="ECO:0000256" key="17">
    <source>
        <dbReference type="SAM" id="MobiDB-lite"/>
    </source>
</evidence>
<keyword evidence="4" id="KW-0272">Extracellular matrix</keyword>
<feature type="region of interest" description="Disordered" evidence="17">
    <location>
        <begin position="737"/>
        <end position="805"/>
    </location>
</feature>
<dbReference type="GO" id="GO:0010001">
    <property type="term" value="P:glial cell differentiation"/>
    <property type="evidence" value="ECO:0007669"/>
    <property type="project" value="TreeGrafter"/>
</dbReference>
<keyword evidence="5" id="KW-0479">Metal-binding</keyword>
<name>A0A8K9WQS0_ONCMY</name>
<dbReference type="SUPFAM" id="SSF56436">
    <property type="entry name" value="C-type lectin-like"/>
    <property type="match status" value="5"/>
</dbReference>
<feature type="region of interest" description="Disordered" evidence="17">
    <location>
        <begin position="820"/>
        <end position="842"/>
    </location>
</feature>
<dbReference type="SMART" id="SM00034">
    <property type="entry name" value="CLECT"/>
    <property type="match status" value="1"/>
</dbReference>
<dbReference type="Pfam" id="PF00084">
    <property type="entry name" value="Sushi"/>
    <property type="match status" value="1"/>
</dbReference>
<dbReference type="PROSITE" id="PS50026">
    <property type="entry name" value="EGF_3"/>
    <property type="match status" value="1"/>
</dbReference>
<keyword evidence="8" id="KW-0654">Proteoglycan</keyword>
<evidence type="ECO:0000256" key="12">
    <source>
        <dbReference type="ARBA" id="ARBA00039399"/>
    </source>
</evidence>
<evidence type="ECO:0000313" key="24">
    <source>
        <dbReference type="Ensembl" id="ENSOMYP00000117654.1"/>
    </source>
</evidence>
<dbReference type="CDD" id="cd03520">
    <property type="entry name" value="Link_domain_CSPGs_modules_2_4"/>
    <property type="match status" value="2"/>
</dbReference>
<feature type="domain" description="Ig-like" evidence="21">
    <location>
        <begin position="34"/>
        <end position="139"/>
    </location>
</feature>
<dbReference type="PROSITE" id="PS50835">
    <property type="entry name" value="IG_LIKE"/>
    <property type="match status" value="1"/>
</dbReference>
<comment type="caution">
    <text evidence="14">Lacks conserved residue(s) required for the propagation of feature annotation.</text>
</comment>
<evidence type="ECO:0000256" key="11">
    <source>
        <dbReference type="ARBA" id="ARBA00023319"/>
    </source>
</evidence>
<dbReference type="InterPro" id="IPR001304">
    <property type="entry name" value="C-type_lectin-like"/>
</dbReference>
<dbReference type="GO" id="GO:0005615">
    <property type="term" value="C:extracellular space"/>
    <property type="evidence" value="ECO:0007669"/>
    <property type="project" value="TreeGrafter"/>
</dbReference>
<dbReference type="GO" id="GO:0002052">
    <property type="term" value="P:positive regulation of neuroblast proliferation"/>
    <property type="evidence" value="ECO:0007669"/>
    <property type="project" value="TreeGrafter"/>
</dbReference>
<feature type="compositionally biased region" description="Low complexity" evidence="17">
    <location>
        <begin position="864"/>
        <end position="875"/>
    </location>
</feature>
<dbReference type="InterPro" id="IPR050691">
    <property type="entry name" value="Hyaluronan_bind_Proteoglycan"/>
</dbReference>
<keyword evidence="14" id="KW-0245">EGF-like domain</keyword>
<keyword evidence="6 18" id="KW-0732">Signal</keyword>
<evidence type="ECO:0000256" key="8">
    <source>
        <dbReference type="ARBA" id="ARBA00022974"/>
    </source>
</evidence>
<dbReference type="GO" id="GO:0045202">
    <property type="term" value="C:synapse"/>
    <property type="evidence" value="ECO:0007669"/>
    <property type="project" value="TreeGrafter"/>
</dbReference>
<evidence type="ECO:0000256" key="9">
    <source>
        <dbReference type="ARBA" id="ARBA00023157"/>
    </source>
</evidence>
<dbReference type="CDD" id="cd03588">
    <property type="entry name" value="CLECT_CSPGs"/>
    <property type="match status" value="1"/>
</dbReference>
<feature type="signal peptide" evidence="18">
    <location>
        <begin position="1"/>
        <end position="20"/>
    </location>
</feature>
<dbReference type="InterPro" id="IPR013783">
    <property type="entry name" value="Ig-like_fold"/>
</dbReference>
<feature type="domain" description="C-type lectin" evidence="20">
    <location>
        <begin position="1078"/>
        <end position="1192"/>
    </location>
</feature>
<dbReference type="Gene3D" id="3.10.100.10">
    <property type="entry name" value="Mannose-Binding Protein A, subunit A"/>
    <property type="match status" value="5"/>
</dbReference>
<keyword evidence="3" id="KW-0964">Secreted</keyword>
<feature type="domain" description="Sushi" evidence="22">
    <location>
        <begin position="1196"/>
        <end position="1256"/>
    </location>
</feature>
<feature type="region of interest" description="Disordered" evidence="17">
    <location>
        <begin position="962"/>
        <end position="983"/>
    </location>
</feature>
<reference evidence="24" key="2">
    <citation type="submission" date="2025-08" db="UniProtKB">
        <authorList>
            <consortium name="Ensembl"/>
        </authorList>
    </citation>
    <scope>IDENTIFICATION</scope>
</reference>
<keyword evidence="10" id="KW-0325">Glycoprotein</keyword>
<dbReference type="InterPro" id="IPR000742">
    <property type="entry name" value="EGF"/>
</dbReference>
<dbReference type="GO" id="GO:0007417">
    <property type="term" value="P:central nervous system development"/>
    <property type="evidence" value="ECO:0007669"/>
    <property type="project" value="TreeGrafter"/>
</dbReference>
<feature type="disulfide bond" evidence="15">
    <location>
        <begin position="1198"/>
        <end position="1241"/>
    </location>
</feature>
<feature type="disulfide bond" evidence="16">
    <location>
        <begin position="577"/>
        <end position="598"/>
    </location>
</feature>
<dbReference type="InterPro" id="IPR000538">
    <property type="entry name" value="Link_dom"/>
</dbReference>
<evidence type="ECO:0000256" key="15">
    <source>
        <dbReference type="PROSITE-ProRule" id="PRU00302"/>
    </source>
</evidence>
<evidence type="ECO:0000256" key="10">
    <source>
        <dbReference type="ARBA" id="ARBA00023180"/>
    </source>
</evidence>
<dbReference type="SMART" id="SM00445">
    <property type="entry name" value="LINK"/>
    <property type="match status" value="4"/>
</dbReference>
<evidence type="ECO:0000256" key="6">
    <source>
        <dbReference type="ARBA" id="ARBA00022729"/>
    </source>
</evidence>
<dbReference type="SMART" id="SM00032">
    <property type="entry name" value="CCP"/>
    <property type="match status" value="1"/>
</dbReference>
<feature type="region of interest" description="Disordered" evidence="17">
    <location>
        <begin position="349"/>
        <end position="378"/>
    </location>
</feature>
<dbReference type="InterPro" id="IPR003006">
    <property type="entry name" value="Ig/MHC_CS"/>
</dbReference>
<dbReference type="Gene3D" id="2.10.70.10">
    <property type="entry name" value="Complement Module, domain 1"/>
    <property type="match status" value="1"/>
</dbReference>
<dbReference type="PROSITE" id="PS50963">
    <property type="entry name" value="LINK_2"/>
    <property type="match status" value="4"/>
</dbReference>
<dbReference type="Proteomes" id="UP000694395">
    <property type="component" value="Chromosome 6"/>
</dbReference>
<dbReference type="FunFam" id="3.10.100.10:FF:000002">
    <property type="entry name" value="Hyaluronan proteoglycan link protein 1"/>
    <property type="match status" value="2"/>
</dbReference>
<evidence type="ECO:0000256" key="7">
    <source>
        <dbReference type="ARBA" id="ARBA00022737"/>
    </source>
</evidence>
<dbReference type="PROSITE" id="PS50923">
    <property type="entry name" value="SUSHI"/>
    <property type="match status" value="1"/>
</dbReference>
<evidence type="ECO:0000256" key="16">
    <source>
        <dbReference type="PROSITE-ProRule" id="PRU00323"/>
    </source>
</evidence>
<dbReference type="InterPro" id="IPR016187">
    <property type="entry name" value="CTDL_fold"/>
</dbReference>
<dbReference type="PROSITE" id="PS01241">
    <property type="entry name" value="LINK_1"/>
    <property type="match status" value="4"/>
</dbReference>
<feature type="disulfide bond" evidence="15">
    <location>
        <begin position="1227"/>
        <end position="1254"/>
    </location>
</feature>
<keyword evidence="7" id="KW-0677">Repeat</keyword>
<dbReference type="InterPro" id="IPR035976">
    <property type="entry name" value="Sushi/SCR/CCP_sf"/>
</dbReference>
<dbReference type="InterPro" id="IPR033987">
    <property type="entry name" value="CSPG_CTLD"/>
</dbReference>
<keyword evidence="25" id="KW-1185">Reference proteome</keyword>
<evidence type="ECO:0000259" key="23">
    <source>
        <dbReference type="PROSITE" id="PS50963"/>
    </source>
</evidence>
<feature type="domain" description="Link" evidence="23">
    <location>
        <begin position="433"/>
        <end position="528"/>
    </location>
</feature>
<feature type="disulfide bond" evidence="14">
    <location>
        <begin position="1034"/>
        <end position="1044"/>
    </location>
</feature>
<dbReference type="GeneTree" id="ENSGT00940000155971"/>
<dbReference type="Pfam" id="PF00193">
    <property type="entry name" value="Xlink"/>
    <property type="match status" value="4"/>
</dbReference>
<comment type="similarity">
    <text evidence="2">Belongs to the aggrecan/versican proteoglycan family.</text>
</comment>
<organism evidence="24 25">
    <name type="scientific">Oncorhynchus mykiss</name>
    <name type="common">Rainbow trout</name>
    <name type="synonym">Salmo gairdneri</name>
    <dbReference type="NCBI Taxonomy" id="8022"/>
    <lineage>
        <taxon>Eukaryota</taxon>
        <taxon>Metazoa</taxon>
        <taxon>Chordata</taxon>
        <taxon>Craniata</taxon>
        <taxon>Vertebrata</taxon>
        <taxon>Euteleostomi</taxon>
        <taxon>Actinopterygii</taxon>
        <taxon>Neopterygii</taxon>
        <taxon>Teleostei</taxon>
        <taxon>Protacanthopterygii</taxon>
        <taxon>Salmoniformes</taxon>
        <taxon>Salmonidae</taxon>
        <taxon>Salmoninae</taxon>
        <taxon>Oncorhynchus</taxon>
    </lineage>
</organism>
<comment type="subcellular location">
    <subcellularLocation>
        <location evidence="1">Secreted</location>
        <location evidence="1">Extracellular space</location>
        <location evidence="1">Extracellular matrix</location>
    </subcellularLocation>
</comment>
<evidence type="ECO:0000259" key="19">
    <source>
        <dbReference type="PROSITE" id="PS50026"/>
    </source>
</evidence>
<dbReference type="FunFam" id="3.10.100.10:FF:000009">
    <property type="entry name" value="Aggrecan core protein"/>
    <property type="match status" value="1"/>
</dbReference>
<dbReference type="GO" id="GO:0072534">
    <property type="term" value="C:perineuronal net"/>
    <property type="evidence" value="ECO:0007669"/>
    <property type="project" value="TreeGrafter"/>
</dbReference>
<dbReference type="SMART" id="SM00406">
    <property type="entry name" value="IGv"/>
    <property type="match status" value="1"/>
</dbReference>
<evidence type="ECO:0000259" key="21">
    <source>
        <dbReference type="PROSITE" id="PS50835"/>
    </source>
</evidence>
<dbReference type="GO" id="GO:0046872">
    <property type="term" value="F:metal ion binding"/>
    <property type="evidence" value="ECO:0007669"/>
    <property type="project" value="UniProtKB-KW"/>
</dbReference>
<evidence type="ECO:0000256" key="2">
    <source>
        <dbReference type="ARBA" id="ARBA00006838"/>
    </source>
</evidence>
<dbReference type="PROSITE" id="PS00615">
    <property type="entry name" value="C_TYPE_LECTIN_1"/>
    <property type="match status" value="1"/>
</dbReference>
<dbReference type="SMART" id="SM00409">
    <property type="entry name" value="IG"/>
    <property type="match status" value="1"/>
</dbReference>
<evidence type="ECO:0000259" key="22">
    <source>
        <dbReference type="PROSITE" id="PS50923"/>
    </source>
</evidence>
<feature type="region of interest" description="Disordered" evidence="17">
    <location>
        <begin position="864"/>
        <end position="891"/>
    </location>
</feature>
<evidence type="ECO:0000256" key="14">
    <source>
        <dbReference type="PROSITE-ProRule" id="PRU00076"/>
    </source>
</evidence>
<feature type="domain" description="Link" evidence="23">
    <location>
        <begin position="143"/>
        <end position="238"/>
    </location>
</feature>
<dbReference type="PROSITE" id="PS50041">
    <property type="entry name" value="C_TYPE_LECTIN_2"/>
    <property type="match status" value="1"/>
</dbReference>
<feature type="compositionally biased region" description="Low complexity" evidence="17">
    <location>
        <begin position="743"/>
        <end position="788"/>
    </location>
</feature>
<feature type="domain" description="Link" evidence="23">
    <location>
        <begin position="534"/>
        <end position="630"/>
    </location>
</feature>
<dbReference type="FunFam" id="2.10.70.10:FF:000003">
    <property type="entry name" value="Versican core protein"/>
    <property type="match status" value="1"/>
</dbReference>
<dbReference type="CDD" id="cd03517">
    <property type="entry name" value="Link_domain_CSPGs_modules_1_3"/>
    <property type="match status" value="2"/>
</dbReference>
<dbReference type="CDD" id="cd00033">
    <property type="entry name" value="CCP"/>
    <property type="match status" value="1"/>
</dbReference>
<dbReference type="InterPro" id="IPR013106">
    <property type="entry name" value="Ig_V-set"/>
</dbReference>
<reference evidence="24" key="1">
    <citation type="submission" date="2020-07" db="EMBL/GenBank/DDBJ databases">
        <title>A long reads based de novo assembly of the rainbow trout Arlee double haploid line genome.</title>
        <authorList>
            <person name="Gao G."/>
            <person name="Palti Y."/>
        </authorList>
    </citation>
    <scope>NUCLEOTIDE SEQUENCE [LARGE SCALE GENOMIC DNA]</scope>
</reference>
<dbReference type="InterPro" id="IPR018378">
    <property type="entry name" value="C-type_lectin_CS"/>
</dbReference>
<evidence type="ECO:0000256" key="18">
    <source>
        <dbReference type="SAM" id="SignalP"/>
    </source>
</evidence>